<feature type="transmembrane region" description="Helical" evidence="9">
    <location>
        <begin position="621"/>
        <end position="646"/>
    </location>
</feature>
<keyword evidence="4 9" id="KW-0812">Transmembrane</keyword>
<feature type="transmembrane region" description="Helical" evidence="9">
    <location>
        <begin position="772"/>
        <end position="797"/>
    </location>
</feature>
<dbReference type="InterPro" id="IPR024041">
    <property type="entry name" value="NH4_transpt_AmtB-like_dom"/>
</dbReference>
<dbReference type="GO" id="GO:0008519">
    <property type="term" value="F:ammonium channel activity"/>
    <property type="evidence" value="ECO:0007669"/>
    <property type="project" value="InterPro"/>
</dbReference>
<dbReference type="PANTHER" id="PTHR11730:SF6">
    <property type="entry name" value="AMMONIUM TRANSPORTER"/>
    <property type="match status" value="1"/>
</dbReference>
<evidence type="ECO:0000313" key="12">
    <source>
        <dbReference type="EMBL" id="PSC68349.1"/>
    </source>
</evidence>
<keyword evidence="5 9" id="KW-1133">Transmembrane helix</keyword>
<dbReference type="InterPro" id="IPR029020">
    <property type="entry name" value="Ammonium/urea_transptr"/>
</dbReference>
<keyword evidence="6 9" id="KW-0472">Membrane</keyword>
<evidence type="ECO:0000256" key="3">
    <source>
        <dbReference type="ARBA" id="ARBA00022448"/>
    </source>
</evidence>
<comment type="caution">
    <text evidence="12">The sequence shown here is derived from an EMBL/GenBank/DDBJ whole genome shotgun (WGS) entry which is preliminary data.</text>
</comment>
<dbReference type="PANTHER" id="PTHR11730">
    <property type="entry name" value="AMMONIUM TRANSPORTER"/>
    <property type="match status" value="1"/>
</dbReference>
<dbReference type="InterPro" id="IPR005114">
    <property type="entry name" value="Helicase_assoc"/>
</dbReference>
<dbReference type="GO" id="GO:0005886">
    <property type="term" value="C:plasma membrane"/>
    <property type="evidence" value="ECO:0007669"/>
    <property type="project" value="TreeGrafter"/>
</dbReference>
<sequence length="868" mass="92350">MPGRLDAWRLHGSSAWRHWALGTTPLTKQQHQWRQGTLGDDRRRRLEGLGVQFSGREAAWEARFQQLLQFKQEFGHADVPAHWPPNQGLANWAMTQRQRWLGGLGTPPTPLQQSRLLGCGFRVQPLHDKWAQRYVQLCQLRQQRGGDLLSAPLPAQGGLAAWLSFQQWQWRAGRLSPERVARLEGLGVSRPAPTRRLRWQQQVEAVDALVGAVGFPAAHALLVLAPANAAADMAAHAMHSSSGSSGGTSSGSRGLADGSSAAAPEGPQQRAAGGSMTAEEAAAVVRSTLQTPGECTGTTLLGVSRPGPLLLRARGAPAAIMALFDAAFNETVMALAQENMDASIPPTLVSDINNIFTLQSGYMVFFMQAGFAMLCAGSVRAKNAKNIILLNILDACFGCCAWYLTGWAFAYGDPVANADCDAANFTTIKELSVCKYGDFGGSQAFIGNRNFAMSNLDRGTYWLWFFQFTFAATGATIISGAVAERCKFEAYMLYELAIVLFVYPCVAHWVWSPFGWLSPWRNATTAVNQSYVLFAGSGVYDFAGDAAVHMVGGIASLGAAWVLGPRIGRFDAAGQPVDMPGHNASLTLLGVFLLWFGWYGFNPGSNLMITAPGTELVSKVVAAVAVNTTVGAASGCIATLFIAMAYQYFTLGVVVWDLIIAGNGALAGLVAITGPCAFVQTWAAFIIGAIGGFVYFVASKVNLSLLKIDDPLDAIAVHAGCGIWGLIAAGAFAAPGMVSDVYGAMPCGDLAGEGCDPQRPYGFIMGGNASVLAANCTCILVVGAWTLALMTPFFMLLKKVGLFRVSPEVEAQGLDVSHHGGSAYPHETKGANGGAKGELGFGITPEMVDRKIEEALEKMRKQMGTAAV</sequence>
<dbReference type="Gene3D" id="1.10.3430.10">
    <property type="entry name" value="Ammonium transporter AmtB like domains"/>
    <property type="match status" value="1"/>
</dbReference>
<feature type="region of interest" description="Disordered" evidence="8">
    <location>
        <begin position="238"/>
        <end position="277"/>
    </location>
</feature>
<feature type="domain" description="Helicase-associated" evidence="11">
    <location>
        <begin position="128"/>
        <end position="188"/>
    </location>
</feature>
<dbReference type="OrthoDB" id="534912at2759"/>
<feature type="transmembrane region" description="Helical" evidence="9">
    <location>
        <begin position="355"/>
        <end position="376"/>
    </location>
</feature>
<feature type="transmembrane region" description="Helical" evidence="9">
    <location>
        <begin position="715"/>
        <end position="734"/>
    </location>
</feature>
<feature type="domain" description="Helicase-associated" evidence="11">
    <location>
        <begin position="57"/>
        <end position="102"/>
    </location>
</feature>
<feature type="transmembrane region" description="Helical" evidence="9">
    <location>
        <begin position="653"/>
        <end position="673"/>
    </location>
</feature>
<keyword evidence="13" id="KW-1185">Reference proteome</keyword>
<feature type="transmembrane region" description="Helical" evidence="9">
    <location>
        <begin position="388"/>
        <end position="409"/>
    </location>
</feature>
<evidence type="ECO:0000259" key="11">
    <source>
        <dbReference type="Pfam" id="PF03457"/>
    </source>
</evidence>
<dbReference type="Gene3D" id="6.10.140.530">
    <property type="match status" value="2"/>
</dbReference>
<dbReference type="STRING" id="554055.A0A2P6V2N0"/>
<dbReference type="EMBL" id="LHPF02000038">
    <property type="protein sequence ID" value="PSC68349.1"/>
    <property type="molecule type" value="Genomic_DNA"/>
</dbReference>
<name>A0A2P6V2N0_9CHLO</name>
<accession>A0A2P6V2N0</accession>
<dbReference type="AlphaFoldDB" id="A0A2P6V2N0"/>
<evidence type="ECO:0000256" key="9">
    <source>
        <dbReference type="SAM" id="Phobius"/>
    </source>
</evidence>
<evidence type="ECO:0000256" key="7">
    <source>
        <dbReference type="ARBA" id="ARBA00023177"/>
    </source>
</evidence>
<dbReference type="Proteomes" id="UP000239649">
    <property type="component" value="Unassembled WGS sequence"/>
</dbReference>
<gene>
    <name evidence="12" type="ORF">C2E20_8072</name>
</gene>
<evidence type="ECO:0000256" key="6">
    <source>
        <dbReference type="ARBA" id="ARBA00023136"/>
    </source>
</evidence>
<feature type="transmembrane region" description="Helical" evidence="9">
    <location>
        <begin position="461"/>
        <end position="483"/>
    </location>
</feature>
<dbReference type="SUPFAM" id="SSF111352">
    <property type="entry name" value="Ammonium transporter"/>
    <property type="match status" value="1"/>
</dbReference>
<dbReference type="Pfam" id="PF03457">
    <property type="entry name" value="HA"/>
    <property type="match status" value="2"/>
</dbReference>
<dbReference type="InterPro" id="IPR001905">
    <property type="entry name" value="Ammonium_transpt"/>
</dbReference>
<dbReference type="GO" id="GO:0097272">
    <property type="term" value="P:ammonium homeostasis"/>
    <property type="evidence" value="ECO:0007669"/>
    <property type="project" value="TreeGrafter"/>
</dbReference>
<evidence type="ECO:0000256" key="4">
    <source>
        <dbReference type="ARBA" id="ARBA00022692"/>
    </source>
</evidence>
<reference evidence="12 13" key="1">
    <citation type="journal article" date="2018" name="Plant J.">
        <title>Genome sequences of Chlorella sorokiniana UTEX 1602 and Micractinium conductrix SAG 241.80: implications to maltose excretion by a green alga.</title>
        <authorList>
            <person name="Arriola M.B."/>
            <person name="Velmurugan N."/>
            <person name="Zhang Y."/>
            <person name="Plunkett M.H."/>
            <person name="Hondzo H."/>
            <person name="Barney B.M."/>
        </authorList>
    </citation>
    <scope>NUCLEOTIDE SEQUENCE [LARGE SCALE GENOMIC DNA]</scope>
    <source>
        <strain evidence="12 13">SAG 241.80</strain>
    </source>
</reference>
<protein>
    <submittedName>
        <fullName evidence="12">Ammonium transporter</fullName>
    </submittedName>
</protein>
<feature type="transmembrane region" description="Helical" evidence="9">
    <location>
        <begin position="490"/>
        <end position="511"/>
    </location>
</feature>
<feature type="domain" description="Ammonium transporter AmtB-like" evidence="10">
    <location>
        <begin position="356"/>
        <end position="824"/>
    </location>
</feature>
<proteinExistence type="inferred from homology"/>
<keyword evidence="3" id="KW-0813">Transport</keyword>
<dbReference type="Pfam" id="PF00909">
    <property type="entry name" value="Ammonium_transp"/>
    <property type="match status" value="1"/>
</dbReference>
<evidence type="ECO:0000256" key="5">
    <source>
        <dbReference type="ARBA" id="ARBA00022989"/>
    </source>
</evidence>
<comment type="subcellular location">
    <subcellularLocation>
        <location evidence="1">Membrane</location>
        <topology evidence="1">Multi-pass membrane protein</topology>
    </subcellularLocation>
</comment>
<comment type="similarity">
    <text evidence="2">Belongs to the ammonia transporter channel (TC 1.A.11.2) family.</text>
</comment>
<feature type="transmembrane region" description="Helical" evidence="9">
    <location>
        <begin position="546"/>
        <end position="563"/>
    </location>
</feature>
<dbReference type="NCBIfam" id="TIGR00836">
    <property type="entry name" value="amt"/>
    <property type="match status" value="1"/>
</dbReference>
<feature type="transmembrane region" description="Helical" evidence="9">
    <location>
        <begin position="679"/>
        <end position="703"/>
    </location>
</feature>
<organism evidence="12 13">
    <name type="scientific">Micractinium conductrix</name>
    <dbReference type="NCBI Taxonomy" id="554055"/>
    <lineage>
        <taxon>Eukaryota</taxon>
        <taxon>Viridiplantae</taxon>
        <taxon>Chlorophyta</taxon>
        <taxon>core chlorophytes</taxon>
        <taxon>Trebouxiophyceae</taxon>
        <taxon>Chlorellales</taxon>
        <taxon>Chlorellaceae</taxon>
        <taxon>Chlorella clade</taxon>
        <taxon>Micractinium</taxon>
    </lineage>
</organism>
<keyword evidence="7" id="KW-0924">Ammonia transport</keyword>
<evidence type="ECO:0000259" key="10">
    <source>
        <dbReference type="Pfam" id="PF00909"/>
    </source>
</evidence>
<evidence type="ECO:0000256" key="1">
    <source>
        <dbReference type="ARBA" id="ARBA00004141"/>
    </source>
</evidence>
<evidence type="ECO:0000256" key="2">
    <source>
        <dbReference type="ARBA" id="ARBA00005887"/>
    </source>
</evidence>
<evidence type="ECO:0000256" key="8">
    <source>
        <dbReference type="SAM" id="MobiDB-lite"/>
    </source>
</evidence>
<feature type="transmembrane region" description="Helical" evidence="9">
    <location>
        <begin position="584"/>
        <end position="601"/>
    </location>
</feature>
<evidence type="ECO:0000313" key="13">
    <source>
        <dbReference type="Proteomes" id="UP000239649"/>
    </source>
</evidence>